<accession>A0A385Q2G6</accession>
<reference evidence="1 2" key="1">
    <citation type="submission" date="2018-09" db="EMBL/GenBank/DDBJ databases">
        <title>Genome sequencing of Lachnoanaerobaculum umeaense DSM 23576.</title>
        <authorList>
            <person name="Kook J.-K."/>
            <person name="Park S.-N."/>
            <person name="Lim Y.K."/>
        </authorList>
    </citation>
    <scope>NUCLEOTIDE SEQUENCE [LARGE SCALE GENOMIC DNA]</scope>
    <source>
        <strain evidence="2">DSM 23576 \ CCUG 58757</strain>
    </source>
</reference>
<keyword evidence="2" id="KW-1185">Reference proteome</keyword>
<dbReference type="AlphaFoldDB" id="A0A385Q2G6"/>
<organism evidence="1 2">
    <name type="scientific">Lachnoanaerobaculum umeaense</name>
    <dbReference type="NCBI Taxonomy" id="617123"/>
    <lineage>
        <taxon>Bacteria</taxon>
        <taxon>Bacillati</taxon>
        <taxon>Bacillota</taxon>
        <taxon>Clostridia</taxon>
        <taxon>Lachnospirales</taxon>
        <taxon>Lachnospiraceae</taxon>
        <taxon>Lachnoanaerobaculum</taxon>
    </lineage>
</organism>
<name>A0A385Q2G6_9FIRM</name>
<dbReference type="EMBL" id="CP032364">
    <property type="protein sequence ID" value="AYB00277.1"/>
    <property type="molecule type" value="Genomic_DNA"/>
</dbReference>
<evidence type="ECO:0000313" key="2">
    <source>
        <dbReference type="Proteomes" id="UP000265562"/>
    </source>
</evidence>
<dbReference type="Proteomes" id="UP000265562">
    <property type="component" value="Chromosome"/>
</dbReference>
<sequence>MKIIYGNEDILFYSIFIFLIIVLLVLKISKYKRDHKVVKVIKYILAIPIIILNILIFDDLNISLQLFKDENKTDNKK</sequence>
<protein>
    <submittedName>
        <fullName evidence="1">Uncharacterized protein</fullName>
    </submittedName>
</protein>
<evidence type="ECO:0000313" key="1">
    <source>
        <dbReference type="EMBL" id="AYB00277.1"/>
    </source>
</evidence>
<proteinExistence type="predicted"/>
<gene>
    <name evidence="1" type="ORF">D4A81_10200</name>
</gene>
<dbReference type="RefSeq" id="WP_111524735.1">
    <property type="nucleotide sequence ID" value="NZ_CP032364.1"/>
</dbReference>
<dbReference type="KEGG" id="lua:D4A81_10200"/>